<gene>
    <name evidence="1" type="ORF">DSLASN_13170</name>
</gene>
<evidence type="ECO:0000313" key="1">
    <source>
        <dbReference type="EMBL" id="BCS95685.1"/>
    </source>
</evidence>
<dbReference type="Proteomes" id="UP001320148">
    <property type="component" value="Chromosome"/>
</dbReference>
<proteinExistence type="predicted"/>
<dbReference type="Pfam" id="PF06980">
    <property type="entry name" value="DUF1302"/>
    <property type="match status" value="1"/>
</dbReference>
<dbReference type="EMBL" id="AP024488">
    <property type="protein sequence ID" value="BCS95685.1"/>
    <property type="molecule type" value="Genomic_DNA"/>
</dbReference>
<sequence length="458" mass="52174">MVICVVLAGCAHNAIAGDADWWETPGQAAVVDSFDDYDGFEGGLEDEVFDEGEVTASEGGDHQLKGPDLVWPEGLDGVYSHQLAFGTKDSDIITNRSSLRCEFERLWSETIFTRFDGKAFVYYGSDHMAEAENKRARFEEKVRELYVQTSGDRFMVKVGRQVVVWGETEAEVVNDVVSPRDQTELVFIDLEDSRVGQNMVSAELYPGFGDMLLFVSFNPVFNETPEQRTRYFRGIEDLSVTEETSDFFDNEAGGRWKKVFGKSDLALMAATLLQNDGVLVSEGGSDYRKVHGRYAFYGIGASHTIDGFLFKADVAFKNGYALQAVTGDGRLTGRRHDVLDAALGMEFDANGRYSLNTELTNRHIFGFESNLYHQQKDSTGFYLQYDKNFLSDTLAFQYSYHRQLQVYNEIHKARLDHSFSDHIELTLDYVHFESRGEESFLWEYRDEDRVSAEFRYFF</sequence>
<protein>
    <submittedName>
        <fullName evidence="1">Uncharacterized protein</fullName>
    </submittedName>
</protein>
<reference evidence="1 2" key="1">
    <citation type="submission" date="2021-02" db="EMBL/GenBank/DDBJ databases">
        <title>Complete genome of Desulfoluna sp. strain ASN36.</title>
        <authorList>
            <person name="Takahashi A."/>
            <person name="Kojima H."/>
            <person name="Fukui M."/>
        </authorList>
    </citation>
    <scope>NUCLEOTIDE SEQUENCE [LARGE SCALE GENOMIC DNA]</scope>
    <source>
        <strain evidence="1 2">ASN36</strain>
    </source>
</reference>
<evidence type="ECO:0000313" key="2">
    <source>
        <dbReference type="Proteomes" id="UP001320148"/>
    </source>
</evidence>
<dbReference type="InterPro" id="IPR010727">
    <property type="entry name" value="DUF1302"/>
</dbReference>
<dbReference type="SUPFAM" id="SSF56935">
    <property type="entry name" value="Porins"/>
    <property type="match status" value="1"/>
</dbReference>
<accession>A0ABM7PEG3</accession>
<name>A0ABM7PEG3_9BACT</name>
<organism evidence="1 2">
    <name type="scientific">Desulfoluna limicola</name>
    <dbReference type="NCBI Taxonomy" id="2810562"/>
    <lineage>
        <taxon>Bacteria</taxon>
        <taxon>Pseudomonadati</taxon>
        <taxon>Thermodesulfobacteriota</taxon>
        <taxon>Desulfobacteria</taxon>
        <taxon>Desulfobacterales</taxon>
        <taxon>Desulfolunaceae</taxon>
        <taxon>Desulfoluna</taxon>
    </lineage>
</organism>
<keyword evidence="2" id="KW-1185">Reference proteome</keyword>